<dbReference type="PANTHER" id="PTHR12993">
    <property type="entry name" value="N-ACETYLGLUCOSAMINYL-PHOSPHATIDYLINOSITOL DE-N-ACETYLASE-RELATED"/>
    <property type="match status" value="1"/>
</dbReference>
<organism evidence="1 2">
    <name type="scientific">Pseudomonas helleri</name>
    <dbReference type="NCBI Taxonomy" id="1608996"/>
    <lineage>
        <taxon>Bacteria</taxon>
        <taxon>Pseudomonadati</taxon>
        <taxon>Pseudomonadota</taxon>
        <taxon>Gammaproteobacteria</taxon>
        <taxon>Pseudomonadales</taxon>
        <taxon>Pseudomonadaceae</taxon>
        <taxon>Pseudomonas</taxon>
    </lineage>
</organism>
<dbReference type="Pfam" id="PF02585">
    <property type="entry name" value="PIG-L"/>
    <property type="match status" value="1"/>
</dbReference>
<sequence>MKTNLIVGEGTVLDHWNDAQCLVNMPHTTLEQLAPDGARVVIIAPHPDDEILGSAGLLQQLNAAGHALLLISITDGTASHPGSTDWPPKELGERRVGESVEALRRLGLSLPAVKWVRAGFEDSQVADRETEVSTFIEEHLQPGDVVFATWRKDGHSDHDAVGRASSRAAYALGVPLFEVPIWTWHWAHDNDTRVPWDRARKLCLSAHAVARKRYAAHAFTSQLQTDPSTGLGPILAPLVLERLLQPFEVVFMPEKR</sequence>
<dbReference type="AlphaFoldDB" id="A0A7X1Y4Z2"/>
<dbReference type="SUPFAM" id="SSF102588">
    <property type="entry name" value="LmbE-like"/>
    <property type="match status" value="1"/>
</dbReference>
<name>A0A7X1Y4Z2_9PSED</name>
<dbReference type="GO" id="GO:0016811">
    <property type="term" value="F:hydrolase activity, acting on carbon-nitrogen (but not peptide) bonds, in linear amides"/>
    <property type="evidence" value="ECO:0007669"/>
    <property type="project" value="TreeGrafter"/>
</dbReference>
<dbReference type="InterPro" id="IPR003737">
    <property type="entry name" value="GlcNAc_PI_deacetylase-related"/>
</dbReference>
<dbReference type="PANTHER" id="PTHR12993:SF11">
    <property type="entry name" value="N-ACETYLGLUCOSAMINYL-PHOSPHATIDYLINOSITOL DE-N-ACETYLASE"/>
    <property type="match status" value="1"/>
</dbReference>
<protein>
    <submittedName>
        <fullName evidence="1">PIG-L family deacetylase</fullName>
    </submittedName>
</protein>
<gene>
    <name evidence="1" type="ORF">GHO30_04580</name>
</gene>
<accession>A0A7X1Y4Z2</accession>
<dbReference type="Gene3D" id="3.40.50.10320">
    <property type="entry name" value="LmbE-like"/>
    <property type="match status" value="1"/>
</dbReference>
<dbReference type="RefSeq" id="WP_153350900.1">
    <property type="nucleotide sequence ID" value="NZ_WIVX01000013.1"/>
</dbReference>
<proteinExistence type="predicted"/>
<dbReference type="Proteomes" id="UP000470186">
    <property type="component" value="Unassembled WGS sequence"/>
</dbReference>
<dbReference type="InterPro" id="IPR024078">
    <property type="entry name" value="LmbE-like_dom_sf"/>
</dbReference>
<keyword evidence="2" id="KW-1185">Reference proteome</keyword>
<evidence type="ECO:0000313" key="2">
    <source>
        <dbReference type="Proteomes" id="UP000470186"/>
    </source>
</evidence>
<comment type="caution">
    <text evidence="1">The sequence shown here is derived from an EMBL/GenBank/DDBJ whole genome shotgun (WGS) entry which is preliminary data.</text>
</comment>
<reference evidence="1 2" key="1">
    <citation type="submission" date="2019-10" db="EMBL/GenBank/DDBJ databases">
        <title>Evaluation of single-gene subtyping targets for Pseudomonas.</title>
        <authorList>
            <person name="Reichler S.J."/>
            <person name="Orsi R.H."/>
            <person name="Wiedmann M."/>
            <person name="Martin N.H."/>
            <person name="Murphy S.I."/>
        </authorList>
    </citation>
    <scope>NUCLEOTIDE SEQUENCE [LARGE SCALE GENOMIC DNA]</scope>
    <source>
        <strain evidence="1 2">FSL R10-2107</strain>
    </source>
</reference>
<evidence type="ECO:0000313" key="1">
    <source>
        <dbReference type="EMBL" id="MQU30684.1"/>
    </source>
</evidence>
<dbReference type="EMBL" id="WIVX01000013">
    <property type="protein sequence ID" value="MQU30684.1"/>
    <property type="molecule type" value="Genomic_DNA"/>
</dbReference>